<evidence type="ECO:0000313" key="2">
    <source>
        <dbReference type="EMBL" id="GGP98557.1"/>
    </source>
</evidence>
<dbReference type="EMBL" id="BMQJ01000006">
    <property type="protein sequence ID" value="GGP98557.1"/>
    <property type="molecule type" value="Genomic_DNA"/>
</dbReference>
<evidence type="ECO:0000313" key="3">
    <source>
        <dbReference type="Proteomes" id="UP000611554"/>
    </source>
</evidence>
<dbReference type="Gene3D" id="3.10.400.10">
    <property type="entry name" value="Sulfate adenylyltransferase"/>
    <property type="match status" value="1"/>
</dbReference>
<gene>
    <name evidence="2" type="ORF">GCM10010140_30980</name>
</gene>
<feature type="region of interest" description="Disordered" evidence="1">
    <location>
        <begin position="1"/>
        <end position="25"/>
    </location>
</feature>
<sequence>MSNANPASHPHPMGHDDLPALELAFPGPERDRGVAAILSGQKTALTGLLEIYEHAGEAVPMTGQRFSVSLFHLE</sequence>
<organism evidence="2 3">
    <name type="scientific">Streptosporangium pseudovulgare</name>
    <dbReference type="NCBI Taxonomy" id="35765"/>
    <lineage>
        <taxon>Bacteria</taxon>
        <taxon>Bacillati</taxon>
        <taxon>Actinomycetota</taxon>
        <taxon>Actinomycetes</taxon>
        <taxon>Streptosporangiales</taxon>
        <taxon>Streptosporangiaceae</taxon>
        <taxon>Streptosporangium</taxon>
    </lineage>
</organism>
<protein>
    <submittedName>
        <fullName evidence="2">Uncharacterized protein</fullName>
    </submittedName>
</protein>
<evidence type="ECO:0000256" key="1">
    <source>
        <dbReference type="SAM" id="MobiDB-lite"/>
    </source>
</evidence>
<keyword evidence="3" id="KW-1185">Reference proteome</keyword>
<accession>A0ABQ2QUU3</accession>
<reference evidence="3" key="1">
    <citation type="journal article" date="2019" name="Int. J. Syst. Evol. Microbiol.">
        <title>The Global Catalogue of Microorganisms (GCM) 10K type strain sequencing project: providing services to taxonomists for standard genome sequencing and annotation.</title>
        <authorList>
            <consortium name="The Broad Institute Genomics Platform"/>
            <consortium name="The Broad Institute Genome Sequencing Center for Infectious Disease"/>
            <person name="Wu L."/>
            <person name="Ma J."/>
        </authorList>
    </citation>
    <scope>NUCLEOTIDE SEQUENCE [LARGE SCALE GENOMIC DNA]</scope>
    <source>
        <strain evidence="3">JCM 3115</strain>
    </source>
</reference>
<dbReference type="Proteomes" id="UP000611554">
    <property type="component" value="Unassembled WGS sequence"/>
</dbReference>
<proteinExistence type="predicted"/>
<name>A0ABQ2QUU3_9ACTN</name>
<comment type="caution">
    <text evidence="2">The sequence shown here is derived from an EMBL/GenBank/DDBJ whole genome shotgun (WGS) entry which is preliminary data.</text>
</comment>